<organism evidence="2 3">
    <name type="scientific">Burkholderia dolosa</name>
    <dbReference type="NCBI Taxonomy" id="152500"/>
    <lineage>
        <taxon>Bacteria</taxon>
        <taxon>Pseudomonadati</taxon>
        <taxon>Pseudomonadota</taxon>
        <taxon>Betaproteobacteria</taxon>
        <taxon>Burkholderiales</taxon>
        <taxon>Burkholderiaceae</taxon>
        <taxon>Burkholderia</taxon>
        <taxon>Burkholderia cepacia complex</taxon>
    </lineage>
</organism>
<name>A0A892I9I9_9BURK</name>
<sequence>MLRKMLLATFVAFFVGAYGAYASTSVGRPLTAAEKSDLRHMFDSLHGKKGLINLADPVNERAYYRLLEQHGLTPQNRPQFFAALQRTKRQQAATLAAGKALDDNACTGAVVNQLQHVYDLVGVDANGDFTNVNVDGLDSIYKGADSYVDTLDVYDSDGDPIASGTAEPQGDDGKFRLFHTTEQVGPPNNPSGEPVRVGGTFTYIKDGASTGPCGFDLAKIHGVPKAIAPGAPQYVNNTPQTAASGVIICLNRSNSDGTGSTCDYGPMYDPHVANSDTHVLTPISGSVTYYDPLADGTSWQDSDTTDYPTLYVIPRGIGGGCKLSLIDNNNYADFWSHFQVSQDRKTLTYKWDKADFGLLCYQLVGPYATWDFIMTFFVKTKSGNSTYNVQAVITSNNQGNNIANSVAQIYPLQFQYGCILKGTLITMADGSRKKIELVRSGDVVRSKGGQNLRVKHTVIGTDSELVHIVDQRGGSLFVTPAHPIPTARGMLEARQLRRGDTIYTLAGSTTVREAKAEVRKPGVQVYNLDLEQTDGKPLAMPQDRVFYAAGVLVGDNEMQAVLGRKALENH</sequence>
<dbReference type="Gene3D" id="2.170.16.10">
    <property type="entry name" value="Hedgehog/Intein (Hint) domain"/>
    <property type="match status" value="1"/>
</dbReference>
<evidence type="ECO:0000259" key="1">
    <source>
        <dbReference type="SMART" id="SM00306"/>
    </source>
</evidence>
<dbReference type="RefSeq" id="WP_123806754.1">
    <property type="nucleotide sequence ID" value="NZ_CABVPR010000002.1"/>
</dbReference>
<proteinExistence type="predicted"/>
<feature type="domain" description="Hint" evidence="1">
    <location>
        <begin position="416"/>
        <end position="506"/>
    </location>
</feature>
<protein>
    <recommendedName>
        <fullName evidence="1">Hint domain-containing protein</fullName>
    </recommendedName>
</protein>
<dbReference type="GeneID" id="93129492"/>
<dbReference type="InterPro" id="IPR006141">
    <property type="entry name" value="Intein_N"/>
</dbReference>
<accession>A0A892I9I9</accession>
<evidence type="ECO:0000313" key="2">
    <source>
        <dbReference type="EMBL" id="QRO79606.1"/>
    </source>
</evidence>
<evidence type="ECO:0000313" key="3">
    <source>
        <dbReference type="Proteomes" id="UP000625568"/>
    </source>
</evidence>
<dbReference type="InterPro" id="IPR003587">
    <property type="entry name" value="Hint_dom_N"/>
</dbReference>
<reference evidence="2 3" key="1">
    <citation type="submission" date="2021-02" db="EMBL/GenBank/DDBJ databases">
        <title>FDA dAtabase for Regulatory Grade micrObial Sequences (FDA-ARGOS): Supporting development and validation of Infectious Disease Dx tests.</title>
        <authorList>
            <person name="Minogue T."/>
            <person name="Wolcott M."/>
            <person name="Wasieloski L."/>
            <person name="Aguilar W."/>
            <person name="Moore D."/>
            <person name="Jaissle J."/>
            <person name="Tallon L."/>
            <person name="Sadzewicz L."/>
            <person name="Zhao X."/>
            <person name="Boylan J."/>
            <person name="Ott S."/>
            <person name="Bowen H."/>
            <person name="Vavikolanu K."/>
            <person name="Mehta A."/>
            <person name="Aluvathingal J."/>
            <person name="Nadendla S."/>
            <person name="Yan Y."/>
            <person name="Sichtig H."/>
        </authorList>
    </citation>
    <scope>NUCLEOTIDE SEQUENCE [LARGE SCALE GENOMIC DNA]</scope>
    <source>
        <strain evidence="2 3">FDAARGOS_1272</strain>
    </source>
</reference>
<dbReference type="Proteomes" id="UP000625568">
    <property type="component" value="Chromosome 2"/>
</dbReference>
<dbReference type="AlphaFoldDB" id="A0A892I9I9"/>
<gene>
    <name evidence="2" type="ORF">I6K02_24045</name>
</gene>
<dbReference type="EMBL" id="CP069483">
    <property type="protein sequence ID" value="QRO79606.1"/>
    <property type="molecule type" value="Genomic_DNA"/>
</dbReference>
<keyword evidence="3" id="KW-1185">Reference proteome</keyword>
<dbReference type="CDD" id="cd00081">
    <property type="entry name" value="Hint"/>
    <property type="match status" value="1"/>
</dbReference>
<dbReference type="PROSITE" id="PS50817">
    <property type="entry name" value="INTEIN_N_TER"/>
    <property type="match status" value="1"/>
</dbReference>
<dbReference type="SUPFAM" id="SSF51294">
    <property type="entry name" value="Hedgehog/intein (Hint) domain"/>
    <property type="match status" value="1"/>
</dbReference>
<dbReference type="GO" id="GO:0016539">
    <property type="term" value="P:intein-mediated protein splicing"/>
    <property type="evidence" value="ECO:0007669"/>
    <property type="project" value="InterPro"/>
</dbReference>
<dbReference type="SMART" id="SM00306">
    <property type="entry name" value="HintN"/>
    <property type="match status" value="1"/>
</dbReference>
<dbReference type="InterPro" id="IPR036844">
    <property type="entry name" value="Hint_dom_sf"/>
</dbReference>